<keyword evidence="3 11" id="KW-0812">Transmembrane</keyword>
<keyword evidence="7" id="KW-0460">Magnesium</keyword>
<evidence type="ECO:0000256" key="1">
    <source>
        <dbReference type="ARBA" id="ARBA00004141"/>
    </source>
</evidence>
<evidence type="ECO:0000256" key="4">
    <source>
        <dbReference type="ARBA" id="ARBA00022723"/>
    </source>
</evidence>
<sequence length="680" mass="72634">MGTDTVATAARGAGTGADRHLPGDCRAHFRAPGGPGGSWLDAFLFSVSLAVAAVPEGLPAVVTVALALGLQRMVQRNALVRRLPSVETLGSVTIICSDKTGTLTRNEMTVQEIVTRRSRYGVTGTGYAPRGEYVRLTDSATAPDVLTASSPPSGSSDPDLRLLLEAGAWCNAAQVVPRKGGSDWQVIGDPTEGALIVAARKAGIDVGERARHVLYEIPFDSERKLMSVVVRQMDGATRLYCKGAPEVVLSRSVAEQDDGRAVPLTTDRKRAILEANGQMAARALRVLAVGYRPQPPDRQGSDAESEFVFVGLVGMLDPPRDEVRLAVDRCREAGIRPVMITGDHPGTALAVAKDLGLAAEGEQAVSGPELERMSDSELVANVEKIAVYARASAEHKLRIVRAWKARGEIVAMTGDGVNDAPAIQAADVGIAMGITGTDVTKEASDMVLTDDNFASIVNAVEEGRGIFDNIRKVLQFLLSCNLGEMLLVLMASLLGWPAPLLPVQLLWVNLVTDGLPALALSLEAPEPDVMRRKPQRSGESVLSPQVGLAVLCQGLLVGGAGLTAFALGLHWHDGDPQWARAVTFCVLVYAELFRALASRSQTRTLWELGPFSNRFLLLAIVVSGLLQASVAVVPFTQRVFDVPIHSRNEWLMIALIALAPVTLIELAKLLPWAWRRTAPV</sequence>
<keyword evidence="4" id="KW-0479">Metal-binding</keyword>
<gene>
    <name evidence="13" type="ORF">ENQ76_05005</name>
</gene>
<dbReference type="GO" id="GO:0016887">
    <property type="term" value="F:ATP hydrolysis activity"/>
    <property type="evidence" value="ECO:0007669"/>
    <property type="project" value="InterPro"/>
</dbReference>
<evidence type="ECO:0000256" key="2">
    <source>
        <dbReference type="ARBA" id="ARBA00005675"/>
    </source>
</evidence>
<dbReference type="SFLD" id="SFLDS00003">
    <property type="entry name" value="Haloacid_Dehalogenase"/>
    <property type="match status" value="1"/>
</dbReference>
<feature type="transmembrane region" description="Helical" evidence="11">
    <location>
        <begin position="473"/>
        <end position="494"/>
    </location>
</feature>
<feature type="transmembrane region" description="Helical" evidence="11">
    <location>
        <begin position="615"/>
        <end position="635"/>
    </location>
</feature>
<dbReference type="InterPro" id="IPR036412">
    <property type="entry name" value="HAD-like_sf"/>
</dbReference>
<keyword evidence="10 11" id="KW-0472">Membrane</keyword>
<evidence type="ECO:0000256" key="3">
    <source>
        <dbReference type="ARBA" id="ARBA00022692"/>
    </source>
</evidence>
<dbReference type="Gene3D" id="3.40.1110.10">
    <property type="entry name" value="Calcium-transporting ATPase, cytoplasmic domain N"/>
    <property type="match status" value="1"/>
</dbReference>
<feature type="transmembrane region" description="Helical" evidence="11">
    <location>
        <begin position="650"/>
        <end position="670"/>
    </location>
</feature>
<evidence type="ECO:0000256" key="5">
    <source>
        <dbReference type="ARBA" id="ARBA00022741"/>
    </source>
</evidence>
<dbReference type="PRINTS" id="PR00119">
    <property type="entry name" value="CATATPASE"/>
</dbReference>
<dbReference type="Pfam" id="PF13246">
    <property type="entry name" value="Cation_ATPase"/>
    <property type="match status" value="1"/>
</dbReference>
<dbReference type="InterPro" id="IPR006068">
    <property type="entry name" value="ATPase_P-typ_cation-transptr_C"/>
</dbReference>
<evidence type="ECO:0000256" key="7">
    <source>
        <dbReference type="ARBA" id="ARBA00022842"/>
    </source>
</evidence>
<feature type="transmembrane region" description="Helical" evidence="11">
    <location>
        <begin position="506"/>
        <end position="525"/>
    </location>
</feature>
<dbReference type="InterPro" id="IPR044492">
    <property type="entry name" value="P_typ_ATPase_HD_dom"/>
</dbReference>
<evidence type="ECO:0000256" key="8">
    <source>
        <dbReference type="ARBA" id="ARBA00022967"/>
    </source>
</evidence>
<dbReference type="SUPFAM" id="SSF81665">
    <property type="entry name" value="Calcium ATPase, transmembrane domain M"/>
    <property type="match status" value="1"/>
</dbReference>
<evidence type="ECO:0000256" key="10">
    <source>
        <dbReference type="ARBA" id="ARBA00023136"/>
    </source>
</evidence>
<dbReference type="AlphaFoldDB" id="A0A7C2NZI3"/>
<dbReference type="Pfam" id="PF00689">
    <property type="entry name" value="Cation_ATPase_C"/>
    <property type="match status" value="1"/>
</dbReference>
<dbReference type="PROSITE" id="PS00154">
    <property type="entry name" value="ATPASE_E1_E2"/>
    <property type="match status" value="1"/>
</dbReference>
<dbReference type="GO" id="GO:0005524">
    <property type="term" value="F:ATP binding"/>
    <property type="evidence" value="ECO:0007669"/>
    <property type="project" value="UniProtKB-KW"/>
</dbReference>
<protein>
    <submittedName>
        <fullName evidence="13">Cation-transporting P-type ATPase</fullName>
    </submittedName>
</protein>
<dbReference type="SUPFAM" id="SSF81660">
    <property type="entry name" value="Metal cation-transporting ATPase, ATP-binding domain N"/>
    <property type="match status" value="1"/>
</dbReference>
<feature type="transmembrane region" description="Helical" evidence="11">
    <location>
        <begin position="546"/>
        <end position="571"/>
    </location>
</feature>
<evidence type="ECO:0000256" key="6">
    <source>
        <dbReference type="ARBA" id="ARBA00022840"/>
    </source>
</evidence>
<evidence type="ECO:0000313" key="13">
    <source>
        <dbReference type="EMBL" id="HEN14814.1"/>
    </source>
</evidence>
<dbReference type="InterPro" id="IPR001757">
    <property type="entry name" value="P_typ_ATPase"/>
</dbReference>
<keyword evidence="8" id="KW-1278">Translocase</keyword>
<dbReference type="FunFam" id="3.40.50.1000:FF:000028">
    <property type="entry name" value="Calcium-transporting P-type ATPase, putative"/>
    <property type="match status" value="1"/>
</dbReference>
<proteinExistence type="inferred from homology"/>
<feature type="transmembrane region" description="Helical" evidence="11">
    <location>
        <begin position="42"/>
        <end position="68"/>
    </location>
</feature>
<evidence type="ECO:0000256" key="11">
    <source>
        <dbReference type="SAM" id="Phobius"/>
    </source>
</evidence>
<dbReference type="SFLD" id="SFLDG00002">
    <property type="entry name" value="C1.7:_P-type_atpase_like"/>
    <property type="match status" value="1"/>
</dbReference>
<dbReference type="SUPFAM" id="SSF56784">
    <property type="entry name" value="HAD-like"/>
    <property type="match status" value="1"/>
</dbReference>
<keyword evidence="6" id="KW-0067">ATP-binding</keyword>
<dbReference type="GO" id="GO:0046872">
    <property type="term" value="F:metal ion binding"/>
    <property type="evidence" value="ECO:0007669"/>
    <property type="project" value="UniProtKB-KW"/>
</dbReference>
<dbReference type="PRINTS" id="PR00120">
    <property type="entry name" value="HATPASE"/>
</dbReference>
<dbReference type="InterPro" id="IPR023298">
    <property type="entry name" value="ATPase_P-typ_TM_dom_sf"/>
</dbReference>
<comment type="similarity">
    <text evidence="2">Belongs to the cation transport ATPase (P-type) (TC 3.A.3) family. Type IIA subfamily.</text>
</comment>
<feature type="transmembrane region" description="Helical" evidence="11">
    <location>
        <begin position="577"/>
        <end position="594"/>
    </location>
</feature>
<dbReference type="InterPro" id="IPR023299">
    <property type="entry name" value="ATPase_P-typ_cyto_dom_N"/>
</dbReference>
<name>A0A7C2NZI3_9PLAN</name>
<dbReference type="SFLD" id="SFLDF00027">
    <property type="entry name" value="p-type_atpase"/>
    <property type="match status" value="1"/>
</dbReference>
<dbReference type="InterPro" id="IPR018303">
    <property type="entry name" value="ATPase_P-typ_P_site"/>
</dbReference>
<dbReference type="PANTHER" id="PTHR24093:SF506">
    <property type="entry name" value="CATION-TRANSPORTING ATPASE PMA1"/>
    <property type="match status" value="1"/>
</dbReference>
<organism evidence="13">
    <name type="scientific">Schlesneria paludicola</name>
    <dbReference type="NCBI Taxonomy" id="360056"/>
    <lineage>
        <taxon>Bacteria</taxon>
        <taxon>Pseudomonadati</taxon>
        <taxon>Planctomycetota</taxon>
        <taxon>Planctomycetia</taxon>
        <taxon>Planctomycetales</taxon>
        <taxon>Planctomycetaceae</taxon>
        <taxon>Schlesneria</taxon>
    </lineage>
</organism>
<evidence type="ECO:0000259" key="12">
    <source>
        <dbReference type="Pfam" id="PF00689"/>
    </source>
</evidence>
<dbReference type="NCBIfam" id="TIGR01494">
    <property type="entry name" value="ATPase_P-type"/>
    <property type="match status" value="3"/>
</dbReference>
<comment type="caution">
    <text evidence="13">The sequence shown here is derived from an EMBL/GenBank/DDBJ whole genome shotgun (WGS) entry which is preliminary data.</text>
</comment>
<keyword evidence="9 11" id="KW-1133">Transmembrane helix</keyword>
<accession>A0A7C2NZI3</accession>
<dbReference type="Gene3D" id="1.20.1110.10">
    <property type="entry name" value="Calcium-transporting ATPase, transmembrane domain"/>
    <property type="match status" value="2"/>
</dbReference>
<keyword evidence="5" id="KW-0547">Nucleotide-binding</keyword>
<dbReference type="PANTHER" id="PTHR24093">
    <property type="entry name" value="CATION TRANSPORTING ATPASE"/>
    <property type="match status" value="1"/>
</dbReference>
<dbReference type="GO" id="GO:0005886">
    <property type="term" value="C:plasma membrane"/>
    <property type="evidence" value="ECO:0007669"/>
    <property type="project" value="TreeGrafter"/>
</dbReference>
<comment type="subcellular location">
    <subcellularLocation>
        <location evidence="1">Membrane</location>
        <topology evidence="1">Multi-pass membrane protein</topology>
    </subcellularLocation>
</comment>
<feature type="domain" description="Cation-transporting P-type ATPase C-terminal" evidence="12">
    <location>
        <begin position="497"/>
        <end position="670"/>
    </location>
</feature>
<dbReference type="EMBL" id="DSOK01000150">
    <property type="protein sequence ID" value="HEN14814.1"/>
    <property type="molecule type" value="Genomic_DNA"/>
</dbReference>
<reference evidence="13" key="1">
    <citation type="journal article" date="2020" name="mSystems">
        <title>Genome- and Community-Level Interaction Insights into Carbon Utilization and Element Cycling Functions of Hydrothermarchaeota in Hydrothermal Sediment.</title>
        <authorList>
            <person name="Zhou Z."/>
            <person name="Liu Y."/>
            <person name="Xu W."/>
            <person name="Pan J."/>
            <person name="Luo Z.H."/>
            <person name="Li M."/>
        </authorList>
    </citation>
    <scope>NUCLEOTIDE SEQUENCE [LARGE SCALE GENOMIC DNA]</scope>
    <source>
        <strain evidence="13">SpSt-339</strain>
    </source>
</reference>
<evidence type="ECO:0000256" key="9">
    <source>
        <dbReference type="ARBA" id="ARBA00022989"/>
    </source>
</evidence>
<dbReference type="GO" id="GO:0005388">
    <property type="term" value="F:P-type calcium transporter activity"/>
    <property type="evidence" value="ECO:0007669"/>
    <property type="project" value="TreeGrafter"/>
</dbReference>